<sequence length="408" mass="44285">MSYVQIGTSRVRLETWEDILLAVGEGLLDERSYCELKKGLPPPGQNTEVSRDLASFTVEGGVMVYGISDAGAGRAGEVVGIADPESAKTRLVGIAMGKVSPAMVCDVRVVMDPDDSARGCVIVEIPPSPIAPHQADERYWGRSSEGKRVLPEPHVANIFATRRNRDDGLNEHLLGLAGTFDPVPARDRSHGHLYFTAVPLTPPVGPPPWDHNKRPMELAVEARFPAHEYGGGDLTSLNYTETHPRGIMATSVSDRELDELYAKRLLIRDTGGVDFAAGLGTRSRYTGGNSPKATVVPLSVVLIHVDQCVRLTAHVARLRSDSGTWHLGVHMTSLLGVPSGAALDERSFERAAKYPEETFTNDVYAPASEMSDSPQRVVEALMTPLARGLGALRAFPYESPVEFMRRNV</sequence>
<evidence type="ECO:0000313" key="1">
    <source>
        <dbReference type="EMBL" id="MFC0221177.1"/>
    </source>
</evidence>
<organism evidence="1 2">
    <name type="scientific">Nocardioides zeicaulis</name>
    <dbReference type="NCBI Taxonomy" id="1776857"/>
    <lineage>
        <taxon>Bacteria</taxon>
        <taxon>Bacillati</taxon>
        <taxon>Actinomycetota</taxon>
        <taxon>Actinomycetes</taxon>
        <taxon>Propionibacteriales</taxon>
        <taxon>Nocardioidaceae</taxon>
        <taxon>Nocardioides</taxon>
    </lineage>
</organism>
<keyword evidence="2" id="KW-1185">Reference proteome</keyword>
<dbReference type="EMBL" id="JBHLXH010000001">
    <property type="protein sequence ID" value="MFC0221177.1"/>
    <property type="molecule type" value="Genomic_DNA"/>
</dbReference>
<accession>A0ABV6DWS1</accession>
<dbReference type="InterPro" id="IPR038461">
    <property type="entry name" value="Schlafen_AlbA_2_dom_sf"/>
</dbReference>
<gene>
    <name evidence="1" type="ORF">ACFFJG_01685</name>
</gene>
<protein>
    <submittedName>
        <fullName evidence="1">Helix-turn-helix domain-containing protein</fullName>
    </submittedName>
</protein>
<comment type="caution">
    <text evidence="1">The sequence shown here is derived from an EMBL/GenBank/DDBJ whole genome shotgun (WGS) entry which is preliminary data.</text>
</comment>
<dbReference type="Gene3D" id="3.30.950.30">
    <property type="entry name" value="Schlafen, AAA domain"/>
    <property type="match status" value="1"/>
</dbReference>
<proteinExistence type="predicted"/>
<dbReference type="RefSeq" id="WP_378516883.1">
    <property type="nucleotide sequence ID" value="NZ_CBCSDI010000052.1"/>
</dbReference>
<evidence type="ECO:0000313" key="2">
    <source>
        <dbReference type="Proteomes" id="UP001589698"/>
    </source>
</evidence>
<name>A0ABV6DWS1_9ACTN</name>
<dbReference type="Proteomes" id="UP001589698">
    <property type="component" value="Unassembled WGS sequence"/>
</dbReference>
<reference evidence="1 2" key="1">
    <citation type="submission" date="2024-09" db="EMBL/GenBank/DDBJ databases">
        <authorList>
            <person name="Sun Q."/>
            <person name="Mori K."/>
        </authorList>
    </citation>
    <scope>NUCLEOTIDE SEQUENCE [LARGE SCALE GENOMIC DNA]</scope>
    <source>
        <strain evidence="1 2">CCM 8654</strain>
    </source>
</reference>